<evidence type="ECO:0000256" key="9">
    <source>
        <dbReference type="ARBA" id="ARBA00023049"/>
    </source>
</evidence>
<keyword evidence="5 14" id="KW-0479">Metal-binding</keyword>
<dbReference type="Gene3D" id="3.40.390.10">
    <property type="entry name" value="Collagenase (Catalytic Domain)"/>
    <property type="match status" value="1"/>
</dbReference>
<feature type="domain" description="CUB" evidence="16">
    <location>
        <begin position="343"/>
        <end position="457"/>
    </location>
</feature>
<keyword evidence="18" id="KW-1185">Reference proteome</keyword>
<dbReference type="GO" id="GO:0004222">
    <property type="term" value="F:metalloendopeptidase activity"/>
    <property type="evidence" value="ECO:0007669"/>
    <property type="project" value="UniProtKB-UniRule"/>
</dbReference>
<comment type="subcellular location">
    <subcellularLocation>
        <location evidence="1 12">Secreted</location>
    </subcellularLocation>
</comment>
<dbReference type="SUPFAM" id="SSF49854">
    <property type="entry name" value="Spermadhesin, CUB domain"/>
    <property type="match status" value="1"/>
</dbReference>
<dbReference type="PIRSF" id="PIRSF036365">
    <property type="entry name" value="Astacin_nematoda"/>
    <property type="match status" value="1"/>
</dbReference>
<keyword evidence="7 14" id="KW-0378">Hydrolase</keyword>
<evidence type="ECO:0000256" key="15">
    <source>
        <dbReference type="RuleBase" id="RU361183"/>
    </source>
</evidence>
<dbReference type="GO" id="GO:0018996">
    <property type="term" value="P:molting cycle, collagen and cuticulin-based cuticle"/>
    <property type="evidence" value="ECO:0007669"/>
    <property type="project" value="InterPro"/>
</dbReference>
<dbReference type="Gene3D" id="2.20.100.10">
    <property type="entry name" value="Thrombospondin type-1 (TSP1) repeat"/>
    <property type="match status" value="1"/>
</dbReference>
<keyword evidence="11" id="KW-0325">Glycoprotein</keyword>
<evidence type="ECO:0000313" key="18">
    <source>
        <dbReference type="Proteomes" id="UP000035642"/>
    </source>
</evidence>
<evidence type="ECO:0000256" key="1">
    <source>
        <dbReference type="ARBA" id="ARBA00004613"/>
    </source>
</evidence>
<dbReference type="GO" id="GO:0006508">
    <property type="term" value="P:proteolysis"/>
    <property type="evidence" value="ECO:0007669"/>
    <property type="project" value="UniProtKB-KW"/>
</dbReference>
<dbReference type="CDD" id="cd00041">
    <property type="entry name" value="CUB"/>
    <property type="match status" value="1"/>
</dbReference>
<dbReference type="InterPro" id="IPR035914">
    <property type="entry name" value="Sperma_CUB_dom_sf"/>
</dbReference>
<dbReference type="InterPro" id="IPR036383">
    <property type="entry name" value="TSP1_rpt_sf"/>
</dbReference>
<evidence type="ECO:0000256" key="14">
    <source>
        <dbReference type="PROSITE-ProRule" id="PRU01211"/>
    </source>
</evidence>
<evidence type="ECO:0000259" key="16">
    <source>
        <dbReference type="PROSITE" id="PS01180"/>
    </source>
</evidence>
<dbReference type="GO" id="GO:0005576">
    <property type="term" value="C:extracellular region"/>
    <property type="evidence" value="ECO:0007669"/>
    <property type="project" value="UniProtKB-SubCell"/>
</dbReference>
<evidence type="ECO:0000313" key="19">
    <source>
        <dbReference type="WBParaSite" id="ACAC_0000111501-mRNA-1"/>
    </source>
</evidence>
<evidence type="ECO:0000256" key="2">
    <source>
        <dbReference type="ARBA" id="ARBA00022525"/>
    </source>
</evidence>
<dbReference type="SMART" id="SM00042">
    <property type="entry name" value="CUB"/>
    <property type="match status" value="1"/>
</dbReference>
<evidence type="ECO:0000256" key="5">
    <source>
        <dbReference type="ARBA" id="ARBA00022723"/>
    </source>
</evidence>
<evidence type="ECO:0000256" key="10">
    <source>
        <dbReference type="ARBA" id="ARBA00023157"/>
    </source>
</evidence>
<dbReference type="WBParaSite" id="ACAC_0000111501-mRNA-1">
    <property type="protein sequence ID" value="ACAC_0000111501-mRNA-1"/>
    <property type="gene ID" value="ACAC_0000111501"/>
</dbReference>
<accession>A0A158P6J0</accession>
<keyword evidence="3" id="KW-0245">EGF-like domain</keyword>
<feature type="binding site" evidence="14">
    <location>
        <position position="213"/>
    </location>
    <ligand>
        <name>Zn(2+)</name>
        <dbReference type="ChEBI" id="CHEBI:29105"/>
        <note>catalytic</note>
    </ligand>
</feature>
<evidence type="ECO:0000256" key="8">
    <source>
        <dbReference type="ARBA" id="ARBA00022833"/>
    </source>
</evidence>
<feature type="binding site" evidence="14">
    <location>
        <position position="217"/>
    </location>
    <ligand>
        <name>Zn(2+)</name>
        <dbReference type="ChEBI" id="CHEBI:29105"/>
        <note>catalytic</note>
    </ligand>
</feature>
<keyword evidence="4 14" id="KW-0645">Protease</keyword>
<dbReference type="PANTHER" id="PTHR10127">
    <property type="entry name" value="DISCOIDIN, CUB, EGF, LAMININ , AND ZINC METALLOPROTEASE DOMAIN CONTAINING"/>
    <property type="match status" value="1"/>
</dbReference>
<keyword evidence="8 14" id="KW-0862">Zinc</keyword>
<evidence type="ECO:0000256" key="3">
    <source>
        <dbReference type="ARBA" id="ARBA00022536"/>
    </source>
</evidence>
<keyword evidence="2 12" id="KW-0964">Secreted</keyword>
<dbReference type="InterPro" id="IPR024079">
    <property type="entry name" value="MetalloPept_cat_dom_sf"/>
</dbReference>
<dbReference type="Pfam" id="PF01400">
    <property type="entry name" value="Astacin"/>
    <property type="match status" value="2"/>
</dbReference>
<dbReference type="PROSITE" id="PS51864">
    <property type="entry name" value="ASTACIN"/>
    <property type="match status" value="1"/>
</dbReference>
<feature type="binding site" evidence="14">
    <location>
        <position position="223"/>
    </location>
    <ligand>
        <name>Zn(2+)</name>
        <dbReference type="ChEBI" id="CHEBI:29105"/>
        <note>catalytic</note>
    </ligand>
</feature>
<name>A0A158P6J0_ANGCA</name>
<evidence type="ECO:0000256" key="12">
    <source>
        <dbReference type="PIRNR" id="PIRNR036365"/>
    </source>
</evidence>
<evidence type="ECO:0000256" key="11">
    <source>
        <dbReference type="ARBA" id="ARBA00023180"/>
    </source>
</evidence>
<keyword evidence="10" id="KW-1015">Disulfide bond</keyword>
<dbReference type="GO" id="GO:0008270">
    <property type="term" value="F:zinc ion binding"/>
    <property type="evidence" value="ECO:0007669"/>
    <property type="project" value="UniProtKB-UniRule"/>
</dbReference>
<reference evidence="19" key="2">
    <citation type="submission" date="2016-04" db="UniProtKB">
        <authorList>
            <consortium name="WormBaseParasite"/>
        </authorList>
    </citation>
    <scope>IDENTIFICATION</scope>
</reference>
<dbReference type="SMART" id="SM00235">
    <property type="entry name" value="ZnMc"/>
    <property type="match status" value="1"/>
</dbReference>
<dbReference type="PANTHER" id="PTHR10127:SF849">
    <property type="entry name" value="ZINC METALLOPROTEINASE NAS-36"/>
    <property type="match status" value="1"/>
</dbReference>
<dbReference type="SUPFAM" id="SSF82895">
    <property type="entry name" value="TSP-1 type 1 repeat"/>
    <property type="match status" value="1"/>
</dbReference>
<dbReference type="InterPro" id="IPR034035">
    <property type="entry name" value="Astacin-like_dom"/>
</dbReference>
<dbReference type="InterPro" id="IPR017050">
    <property type="entry name" value="Metallopeptidase_nem"/>
</dbReference>
<evidence type="ECO:0000256" key="6">
    <source>
        <dbReference type="ARBA" id="ARBA00022729"/>
    </source>
</evidence>
<organism evidence="18 19">
    <name type="scientific">Angiostrongylus cantonensis</name>
    <name type="common">Rat lungworm</name>
    <dbReference type="NCBI Taxonomy" id="6313"/>
    <lineage>
        <taxon>Eukaryota</taxon>
        <taxon>Metazoa</taxon>
        <taxon>Ecdysozoa</taxon>
        <taxon>Nematoda</taxon>
        <taxon>Chromadorea</taxon>
        <taxon>Rhabditida</taxon>
        <taxon>Rhabditina</taxon>
        <taxon>Rhabditomorpha</taxon>
        <taxon>Strongyloidea</taxon>
        <taxon>Metastrongylidae</taxon>
        <taxon>Angiostrongylus</taxon>
    </lineage>
</organism>
<evidence type="ECO:0000259" key="17">
    <source>
        <dbReference type="PROSITE" id="PS51864"/>
    </source>
</evidence>
<dbReference type="AlphaFoldDB" id="A0A158P6J0"/>
<comment type="caution">
    <text evidence="13">Lacks conserved residue(s) required for the propagation of feature annotation.</text>
</comment>
<dbReference type="InterPro" id="IPR006026">
    <property type="entry name" value="Peptidase_Metallo"/>
</dbReference>
<proteinExistence type="predicted"/>
<comment type="cofactor">
    <cofactor evidence="14 15">
        <name>Zn(2+)</name>
        <dbReference type="ChEBI" id="CHEBI:29105"/>
    </cofactor>
    <text evidence="14 15">Binds 1 zinc ion per subunit.</text>
</comment>
<dbReference type="Pfam" id="PF00431">
    <property type="entry name" value="CUB"/>
    <property type="match status" value="1"/>
</dbReference>
<feature type="active site" evidence="14">
    <location>
        <position position="214"/>
    </location>
</feature>
<dbReference type="PRINTS" id="PR00480">
    <property type="entry name" value="ASTACIN"/>
</dbReference>
<dbReference type="InterPro" id="IPR000884">
    <property type="entry name" value="TSP1_rpt"/>
</dbReference>
<reference evidence="18" key="1">
    <citation type="submission" date="2012-09" db="EMBL/GenBank/DDBJ databases">
        <authorList>
            <person name="Martin A.A."/>
        </authorList>
    </citation>
    <scope>NUCLEOTIDE SEQUENCE</scope>
</reference>
<keyword evidence="6" id="KW-0732">Signal</keyword>
<dbReference type="CDD" id="cd04280">
    <property type="entry name" value="ZnMc_astacin_like"/>
    <property type="match status" value="1"/>
</dbReference>
<keyword evidence="9 14" id="KW-0482">Metalloprotease</keyword>
<evidence type="ECO:0000256" key="4">
    <source>
        <dbReference type="ARBA" id="ARBA00022670"/>
    </source>
</evidence>
<dbReference type="InterPro" id="IPR001506">
    <property type="entry name" value="Peptidase_M12A"/>
</dbReference>
<dbReference type="Gene3D" id="2.60.120.290">
    <property type="entry name" value="Spermadhesin, CUB domain"/>
    <property type="match status" value="1"/>
</dbReference>
<dbReference type="PROSITE" id="PS00022">
    <property type="entry name" value="EGF_1"/>
    <property type="match status" value="1"/>
</dbReference>
<sequence>LQKHFSVKESHLETVEEALLKLKRLAHRRLYGNREFGHDVIISLLLFKTSERESECKKYVAADSKTPVAISPLQPKVAKEISPYLFEGDILLTQQQAISILEQVSAMDSATNLERARRSFDANPESKWPITSPIKYRFHESLDFYAVSNIIKAIRYWENVTCLTFENDPGVTESEDFIEFFRGQGCYSMIGRNGGRQGVSIGENCVKEGVIEHEIGHSLGLWHEQSRPDAQSYVKKDIITLNVPYDLGSVMHYGGTAFSMDQTSKTLVTRDPLYQNTIGQREKLSFLDIETINRAYCSDRCLEPNTCQNGGYQHPNLCDTCLCPDGLSGVKCEDPEPPRNAQCGGRVDVTGEWQSIESPGYSDDGYDPDQKCSWFFVACERKRIEFKFLGDFSFLCTSTCVDYVEMKISTDFRNTGFRFCCSTVPQSSFVSETNKAIVIFRSQLTNDIGFKLQVRATDLPARTTLAPVIVTTTVVSTTISGTNLWGEWGPWSVCSRTCGGCGIMSRIRTCYTKECKGQRQQFSTCNLTACPIDKHCAKLLSTDRLCHGNVCTNAVEIPSGCLRPQCCPPFTNVDGTCQSDSTLLNDFFSTKK</sequence>
<dbReference type="PROSITE" id="PS50092">
    <property type="entry name" value="TSP1"/>
    <property type="match status" value="1"/>
</dbReference>
<protein>
    <recommendedName>
        <fullName evidence="12">Zinc metalloproteinase</fullName>
    </recommendedName>
</protein>
<dbReference type="InterPro" id="IPR000859">
    <property type="entry name" value="CUB_dom"/>
</dbReference>
<feature type="domain" description="Peptidase M12A" evidence="17">
    <location>
        <begin position="115"/>
        <end position="298"/>
    </location>
</feature>
<evidence type="ECO:0000256" key="7">
    <source>
        <dbReference type="ARBA" id="ARBA00022801"/>
    </source>
</evidence>
<dbReference type="Pfam" id="PF00090">
    <property type="entry name" value="TSP_1"/>
    <property type="match status" value="1"/>
</dbReference>
<dbReference type="Proteomes" id="UP000035642">
    <property type="component" value="Unassembled WGS sequence"/>
</dbReference>
<dbReference type="SMART" id="SM00209">
    <property type="entry name" value="TSP1"/>
    <property type="match status" value="1"/>
</dbReference>
<dbReference type="SUPFAM" id="SSF55486">
    <property type="entry name" value="Metalloproteases ('zincins'), catalytic domain"/>
    <property type="match status" value="1"/>
</dbReference>
<dbReference type="PROSITE" id="PS01180">
    <property type="entry name" value="CUB"/>
    <property type="match status" value="1"/>
</dbReference>
<evidence type="ECO:0000256" key="13">
    <source>
        <dbReference type="PROSITE-ProRule" id="PRU00059"/>
    </source>
</evidence>
<dbReference type="InterPro" id="IPR000742">
    <property type="entry name" value="EGF"/>
</dbReference>